<feature type="region of interest" description="Disordered" evidence="1">
    <location>
        <begin position="362"/>
        <end position="384"/>
    </location>
</feature>
<name>A0A5N7CRG6_PETAA</name>
<dbReference type="OrthoDB" id="4369211at2759"/>
<evidence type="ECO:0000256" key="1">
    <source>
        <dbReference type="SAM" id="MobiDB-lite"/>
    </source>
</evidence>
<sequence>MHKTDHRLVYIIRTFLKDKGNDVMDKLFLTDEPNFKDVHNFFREVNDNIRAANMVHGTEGVRVGEILAHTYEVMYQSWKMELAKPEVENNPGEAWKAYDKNISASAAEQAFGPRLSSEVPVTPISQGESSDLESSGDEGSETGSEDEDQSGDDYTPSAIDLLEARAWKEERSLTGAKVLFWWSKGTGTQFVRYGSKSKPIFRIRAGSHEYYDKKRVTRVLSSQNRGYMKRPEVIDGIPGETWKYGRRDVFNILGDGEITLETGAFVRRIANGSILDGDRLVYQKAKELEEAYREDNRAADLGDDADEASESSGYTAITRASKKSSLGSTAASCGVKARAPVIYDDPRDREIRRLKEQVERLSMKQPWQQSKQVQSQPANWNSYPSPNNMYNGWFDDRASTVSSKPPIRPLRRSRRRRKAYSQEPWNYWTDGSWNHNANTYY</sequence>
<evidence type="ECO:0000313" key="2">
    <source>
        <dbReference type="EMBL" id="KAE8396153.1"/>
    </source>
</evidence>
<organism evidence="2">
    <name type="scientific">Petromyces alliaceus</name>
    <name type="common">Aspergillus alliaceus</name>
    <dbReference type="NCBI Taxonomy" id="209559"/>
    <lineage>
        <taxon>Eukaryota</taxon>
        <taxon>Fungi</taxon>
        <taxon>Dikarya</taxon>
        <taxon>Ascomycota</taxon>
        <taxon>Pezizomycotina</taxon>
        <taxon>Eurotiomycetes</taxon>
        <taxon>Eurotiomycetidae</taxon>
        <taxon>Eurotiales</taxon>
        <taxon>Aspergillaceae</taxon>
        <taxon>Aspergillus</taxon>
        <taxon>Aspergillus subgen. Circumdati</taxon>
    </lineage>
</organism>
<accession>A0A5N7CRG6</accession>
<proteinExistence type="predicted"/>
<feature type="region of interest" description="Disordered" evidence="1">
    <location>
        <begin position="396"/>
        <end position="416"/>
    </location>
</feature>
<feature type="compositionally biased region" description="Acidic residues" evidence="1">
    <location>
        <begin position="130"/>
        <end position="151"/>
    </location>
</feature>
<gene>
    <name evidence="2" type="ORF">BDV23DRAFT_193010</name>
</gene>
<dbReference type="EMBL" id="ML735216">
    <property type="protein sequence ID" value="KAE8396153.1"/>
    <property type="molecule type" value="Genomic_DNA"/>
</dbReference>
<dbReference type="Proteomes" id="UP000326877">
    <property type="component" value="Unassembled WGS sequence"/>
</dbReference>
<feature type="compositionally biased region" description="Low complexity" evidence="1">
    <location>
        <begin position="364"/>
        <end position="377"/>
    </location>
</feature>
<protein>
    <submittedName>
        <fullName evidence="2">Uncharacterized protein</fullName>
    </submittedName>
</protein>
<feature type="region of interest" description="Disordered" evidence="1">
    <location>
        <begin position="109"/>
        <end position="155"/>
    </location>
</feature>
<dbReference type="AlphaFoldDB" id="A0A5N7CRG6"/>
<reference evidence="2" key="1">
    <citation type="submission" date="2019-04" db="EMBL/GenBank/DDBJ databases">
        <title>Friends and foes A comparative genomics studyof 23 Aspergillus species from section Flavi.</title>
        <authorList>
            <consortium name="DOE Joint Genome Institute"/>
            <person name="Kjaerbolling I."/>
            <person name="Vesth T."/>
            <person name="Frisvad J.C."/>
            <person name="Nybo J.L."/>
            <person name="Theobald S."/>
            <person name="Kildgaard S."/>
            <person name="Isbrandt T."/>
            <person name="Kuo A."/>
            <person name="Sato A."/>
            <person name="Lyhne E.K."/>
            <person name="Kogle M.E."/>
            <person name="Wiebenga A."/>
            <person name="Kun R.S."/>
            <person name="Lubbers R.J."/>
            <person name="Makela M.R."/>
            <person name="Barry K."/>
            <person name="Chovatia M."/>
            <person name="Clum A."/>
            <person name="Daum C."/>
            <person name="Haridas S."/>
            <person name="He G."/>
            <person name="LaButti K."/>
            <person name="Lipzen A."/>
            <person name="Mondo S."/>
            <person name="Riley R."/>
            <person name="Salamov A."/>
            <person name="Simmons B.A."/>
            <person name="Magnuson J.K."/>
            <person name="Henrissat B."/>
            <person name="Mortensen U.H."/>
            <person name="Larsen T.O."/>
            <person name="Devries R.P."/>
            <person name="Grigoriev I.V."/>
            <person name="Machida M."/>
            <person name="Baker S.E."/>
            <person name="Andersen M.R."/>
        </authorList>
    </citation>
    <scope>NUCLEOTIDE SEQUENCE [LARGE SCALE GENOMIC DNA]</scope>
    <source>
        <strain evidence="2">IBT 14317</strain>
    </source>
</reference>